<comment type="catalytic activity">
    <reaction evidence="8">
        <text>(sulfur carrier)-H + L-cysteine = (sulfur carrier)-SH + L-alanine</text>
        <dbReference type="Rhea" id="RHEA:43892"/>
        <dbReference type="Rhea" id="RHEA-COMP:14737"/>
        <dbReference type="Rhea" id="RHEA-COMP:14739"/>
        <dbReference type="ChEBI" id="CHEBI:29917"/>
        <dbReference type="ChEBI" id="CHEBI:35235"/>
        <dbReference type="ChEBI" id="CHEBI:57972"/>
        <dbReference type="ChEBI" id="CHEBI:64428"/>
        <dbReference type="EC" id="2.8.1.7"/>
    </reaction>
</comment>
<dbReference type="Gene3D" id="3.90.1150.10">
    <property type="entry name" value="Aspartate Aminotransferase, domain 1"/>
    <property type="match status" value="1"/>
</dbReference>
<keyword evidence="5" id="KW-0663">Pyridoxal phosphate</keyword>
<dbReference type="GO" id="GO:0031071">
    <property type="term" value="F:cysteine desulfurase activity"/>
    <property type="evidence" value="ECO:0007669"/>
    <property type="project" value="UniProtKB-EC"/>
</dbReference>
<sequence length="390" mass="40634">MFTDSATSSSTETILSTRANLDAGGNARQRDVGLKAYNQALQDGWADPRRLHFEGRRAGTLLSGAREACASVFGVTPQEIHFAPSPAVAMQTLVAGVLAGRARVGKTAVTGATERAIILNALAHAQADVHSLSVDTAGRLEPENFSRAIATPGVALAITHHGNHEVGTIQPIAEFAAAAKAARVPLLLDACASVGQIPIASGWDGLVANPADWGAGQGIAIVALKARTRWRRAWPEDQDPLFPGGVSVPAAFAAAVTLQEAEAERVERAKFNAWATAQIIATVQAIDDCEVIGDQDNRLAGTLTFSCLYVDGEALTSEFDRQGFAVGSGSACTSLTLEPSHVLGAMGVLTHGNIRIGIDHDVTAADIDRFCRILPGAIATVRDHMGAGGL</sequence>
<keyword evidence="3" id="KW-0808">Transferase</keyword>
<dbReference type="GO" id="GO:0008483">
    <property type="term" value="F:transaminase activity"/>
    <property type="evidence" value="ECO:0007669"/>
    <property type="project" value="UniProtKB-KW"/>
</dbReference>
<dbReference type="InterPro" id="IPR015424">
    <property type="entry name" value="PyrdxlP-dep_Trfase"/>
</dbReference>
<evidence type="ECO:0000256" key="2">
    <source>
        <dbReference type="ARBA" id="ARBA00006490"/>
    </source>
</evidence>
<evidence type="ECO:0000256" key="6">
    <source>
        <dbReference type="ARBA" id="ARBA00023004"/>
    </source>
</evidence>
<dbReference type="PANTHER" id="PTHR11601">
    <property type="entry name" value="CYSTEINE DESULFURYLASE FAMILY MEMBER"/>
    <property type="match status" value="1"/>
</dbReference>
<evidence type="ECO:0000256" key="1">
    <source>
        <dbReference type="ARBA" id="ARBA00001933"/>
    </source>
</evidence>
<gene>
    <name evidence="10" type="ORF">V5R04_07915</name>
</gene>
<dbReference type="Gene3D" id="3.40.640.10">
    <property type="entry name" value="Type I PLP-dependent aspartate aminotransferase-like (Major domain)"/>
    <property type="match status" value="1"/>
</dbReference>
<evidence type="ECO:0000256" key="5">
    <source>
        <dbReference type="ARBA" id="ARBA00022898"/>
    </source>
</evidence>
<comment type="cofactor">
    <cofactor evidence="1">
        <name>pyridoxal 5'-phosphate</name>
        <dbReference type="ChEBI" id="CHEBI:597326"/>
    </cofactor>
</comment>
<dbReference type="InterPro" id="IPR016454">
    <property type="entry name" value="Cysteine_dSase"/>
</dbReference>
<dbReference type="InterPro" id="IPR000192">
    <property type="entry name" value="Aminotrans_V_dom"/>
</dbReference>
<organism evidence="10">
    <name type="scientific">Jonesiaceae bacterium BS-20</name>
    <dbReference type="NCBI Taxonomy" id="3120821"/>
    <lineage>
        <taxon>Bacteria</taxon>
        <taxon>Bacillati</taxon>
        <taxon>Actinomycetota</taxon>
        <taxon>Actinomycetes</taxon>
        <taxon>Micrococcales</taxon>
        <taxon>Jonesiaceae</taxon>
    </lineage>
</organism>
<dbReference type="InterPro" id="IPR015421">
    <property type="entry name" value="PyrdxlP-dep_Trfase_major"/>
</dbReference>
<proteinExistence type="inferred from homology"/>
<dbReference type="GO" id="GO:0051536">
    <property type="term" value="F:iron-sulfur cluster binding"/>
    <property type="evidence" value="ECO:0007669"/>
    <property type="project" value="UniProtKB-KW"/>
</dbReference>
<dbReference type="Pfam" id="PF00266">
    <property type="entry name" value="Aminotran_5"/>
    <property type="match status" value="2"/>
</dbReference>
<dbReference type="InterPro" id="IPR015422">
    <property type="entry name" value="PyrdxlP-dep_Trfase_small"/>
</dbReference>
<dbReference type="EMBL" id="CP146203">
    <property type="protein sequence ID" value="XBH20183.1"/>
    <property type="molecule type" value="Genomic_DNA"/>
</dbReference>
<dbReference type="GO" id="GO:0046872">
    <property type="term" value="F:metal ion binding"/>
    <property type="evidence" value="ECO:0007669"/>
    <property type="project" value="UniProtKB-KW"/>
</dbReference>
<dbReference type="PIRSF" id="PIRSF005572">
    <property type="entry name" value="NifS"/>
    <property type="match status" value="1"/>
</dbReference>
<feature type="domain" description="Aminotransferase class V" evidence="9">
    <location>
        <begin position="254"/>
        <end position="370"/>
    </location>
</feature>
<evidence type="ECO:0000256" key="8">
    <source>
        <dbReference type="ARBA" id="ARBA00050776"/>
    </source>
</evidence>
<accession>A0AAU7DQT7</accession>
<evidence type="ECO:0000259" key="9">
    <source>
        <dbReference type="Pfam" id="PF00266"/>
    </source>
</evidence>
<evidence type="ECO:0000256" key="4">
    <source>
        <dbReference type="ARBA" id="ARBA00022723"/>
    </source>
</evidence>
<comment type="similarity">
    <text evidence="2">Belongs to the class-V pyridoxal-phosphate-dependent aminotransferase family. NifS/IscS subfamily.</text>
</comment>
<dbReference type="SUPFAM" id="SSF53383">
    <property type="entry name" value="PLP-dependent transferases"/>
    <property type="match status" value="1"/>
</dbReference>
<evidence type="ECO:0000256" key="7">
    <source>
        <dbReference type="ARBA" id="ARBA00023014"/>
    </source>
</evidence>
<name>A0AAU7DQT7_9MICO</name>
<keyword evidence="10" id="KW-0032">Aminotransferase</keyword>
<evidence type="ECO:0000256" key="3">
    <source>
        <dbReference type="ARBA" id="ARBA00022679"/>
    </source>
</evidence>
<keyword evidence="6" id="KW-0408">Iron</keyword>
<protein>
    <submittedName>
        <fullName evidence="10">Aminotransferase class V-fold PLP-dependent enzyme</fullName>
    </submittedName>
</protein>
<keyword evidence="7" id="KW-0411">Iron-sulfur</keyword>
<reference evidence="10" key="1">
    <citation type="submission" date="2024-02" db="EMBL/GenBank/DDBJ databases">
        <title>Tomenella chthoni gen. nov. sp. nov., a member of the family Jonesiaceae isolated from bat guano.</title>
        <authorList>
            <person name="Miller S.L."/>
            <person name="King J."/>
            <person name="Sankaranarayanan K."/>
            <person name="Lawson P.A."/>
        </authorList>
    </citation>
    <scope>NUCLEOTIDE SEQUENCE</scope>
    <source>
        <strain evidence="10">BS-20</strain>
    </source>
</reference>
<keyword evidence="4" id="KW-0479">Metal-binding</keyword>
<evidence type="ECO:0000313" key="10">
    <source>
        <dbReference type="EMBL" id="XBH20183.1"/>
    </source>
</evidence>
<dbReference type="PANTHER" id="PTHR11601:SF34">
    <property type="entry name" value="CYSTEINE DESULFURASE"/>
    <property type="match status" value="1"/>
</dbReference>
<dbReference type="AlphaFoldDB" id="A0AAU7DQT7"/>
<feature type="domain" description="Aminotransferase class V" evidence="9">
    <location>
        <begin position="21"/>
        <end position="199"/>
    </location>
</feature>